<evidence type="ECO:0000313" key="11">
    <source>
        <dbReference type="EMBL" id="PMB99522.1"/>
    </source>
</evidence>
<dbReference type="GO" id="GO:0006310">
    <property type="term" value="P:DNA recombination"/>
    <property type="evidence" value="ECO:0007669"/>
    <property type="project" value="InterPro"/>
</dbReference>
<dbReference type="Proteomes" id="UP000235703">
    <property type="component" value="Unassembled WGS sequence"/>
</dbReference>
<proteinExistence type="inferred from homology"/>
<evidence type="ECO:0000256" key="7">
    <source>
        <dbReference type="ARBA" id="ARBA00023204"/>
    </source>
</evidence>
<dbReference type="SUPFAM" id="SSF52540">
    <property type="entry name" value="P-loop containing nucleoside triphosphate hydrolases"/>
    <property type="match status" value="2"/>
</dbReference>
<evidence type="ECO:0000256" key="5">
    <source>
        <dbReference type="ARBA" id="ARBA00022763"/>
    </source>
</evidence>
<accession>A0A2N6PLE9</accession>
<keyword evidence="5 9" id="KW-0227">DNA damage</keyword>
<evidence type="ECO:0000256" key="2">
    <source>
        <dbReference type="ARBA" id="ARBA00009441"/>
    </source>
</evidence>
<evidence type="ECO:0000256" key="9">
    <source>
        <dbReference type="PIRNR" id="PIRNR003128"/>
    </source>
</evidence>
<evidence type="ECO:0000313" key="12">
    <source>
        <dbReference type="Proteomes" id="UP000235703"/>
    </source>
</evidence>
<evidence type="ECO:0000256" key="3">
    <source>
        <dbReference type="ARBA" id="ARBA00021315"/>
    </source>
</evidence>
<feature type="domain" description="RecF/RecN/SMC N-terminal" evidence="10">
    <location>
        <begin position="2"/>
        <end position="517"/>
    </location>
</feature>
<dbReference type="OrthoDB" id="9806954at2"/>
<dbReference type="Pfam" id="PF02463">
    <property type="entry name" value="SMC_N"/>
    <property type="match status" value="1"/>
</dbReference>
<gene>
    <name evidence="11" type="primary">recN</name>
    <name evidence="11" type="ORF">CJ198_03160</name>
</gene>
<comment type="function">
    <text evidence="1 9">May be involved in recombinational repair of damaged DNA.</text>
</comment>
<keyword evidence="12" id="KW-1185">Reference proteome</keyword>
<dbReference type="GO" id="GO:0005524">
    <property type="term" value="F:ATP binding"/>
    <property type="evidence" value="ECO:0007669"/>
    <property type="project" value="UniProtKB-KW"/>
</dbReference>
<dbReference type="GO" id="GO:0009432">
    <property type="term" value="P:SOS response"/>
    <property type="evidence" value="ECO:0007669"/>
    <property type="project" value="TreeGrafter"/>
</dbReference>
<dbReference type="Gene3D" id="3.40.50.300">
    <property type="entry name" value="P-loop containing nucleotide triphosphate hydrolases"/>
    <property type="match status" value="2"/>
</dbReference>
<dbReference type="AlphaFoldDB" id="A0A2N6PLE9"/>
<organism evidence="11 12">
    <name type="scientific">Brevibacterium luteolum</name>
    <dbReference type="NCBI Taxonomy" id="199591"/>
    <lineage>
        <taxon>Bacteria</taxon>
        <taxon>Bacillati</taxon>
        <taxon>Actinomycetota</taxon>
        <taxon>Actinomycetes</taxon>
        <taxon>Micrococcales</taxon>
        <taxon>Brevibacteriaceae</taxon>
        <taxon>Brevibacterium</taxon>
    </lineage>
</organism>
<comment type="similarity">
    <text evidence="2 9">Belongs to the RecN family.</text>
</comment>
<dbReference type="InterPro" id="IPR003395">
    <property type="entry name" value="RecF/RecN/SMC_N"/>
</dbReference>
<dbReference type="PANTHER" id="PTHR11059:SF0">
    <property type="entry name" value="DNA REPAIR PROTEIN RECN"/>
    <property type="match status" value="1"/>
</dbReference>
<protein>
    <recommendedName>
        <fullName evidence="3 9">DNA repair protein RecN</fullName>
    </recommendedName>
    <alternativeName>
        <fullName evidence="8 9">Recombination protein N</fullName>
    </alternativeName>
</protein>
<keyword evidence="7 9" id="KW-0234">DNA repair</keyword>
<dbReference type="GO" id="GO:0006281">
    <property type="term" value="P:DNA repair"/>
    <property type="evidence" value="ECO:0007669"/>
    <property type="project" value="UniProtKB-KW"/>
</dbReference>
<dbReference type="PANTHER" id="PTHR11059">
    <property type="entry name" value="DNA REPAIR PROTEIN RECN"/>
    <property type="match status" value="1"/>
</dbReference>
<dbReference type="NCBIfam" id="TIGR00634">
    <property type="entry name" value="recN"/>
    <property type="match status" value="1"/>
</dbReference>
<evidence type="ECO:0000259" key="10">
    <source>
        <dbReference type="Pfam" id="PF02463"/>
    </source>
</evidence>
<dbReference type="RefSeq" id="WP_102160651.1">
    <property type="nucleotide sequence ID" value="NZ_PNFZ01000001.1"/>
</dbReference>
<sequence length="569" mass="59440">MISSLRIENLGVISAADIDLGAGLTVVTGETGAGKTMFVTALDMLTGARAEPRVVRAGAEKAIVEGIFDLSDQPAEAREQLTDRIDEAGGEADEEAILTRSIPADGRARATAGGRTVPLAVLKDVGDALVSMHGQSEQITLRSAAKQRALLDRYGGTAIADALTSYQQAFKRWQELEAEAARLRETASERAARIAYLTESLETIDAVRPVEGEDEELKALAARLGAAEDLKQAVGTAHDALAGSDWQETHNALDAVEQAIAEVTRAARTDASLETHVEALTDVRIRLTDTATELSAYVASFTDLEGQALEDTEARRAALGSLSAFGADVTEVLAFETQAGAELLELQNAESSSAGMDDAVAAAAEAVAETGARLRELREQAAEEFATAVSAELSALSMPRARIVFDIDEAAPHSLGTDAVAMLFSAHDAAAPGEIGKLASGGELSRVMLAIEVVKAAKDTFPTFVFDEVDAGVGGKAAIEIGRRLARLAADSQVIVVTHLAQVAAWADTHITVVKDDQSGGAVSGVTALDRAGREEELARMLGGMADSGSARAHAVELMDTAAEAKAQF</sequence>
<dbReference type="CDD" id="cd03241">
    <property type="entry name" value="ABC_RecN"/>
    <property type="match status" value="1"/>
</dbReference>
<keyword evidence="4" id="KW-0547">Nucleotide-binding</keyword>
<dbReference type="InterPro" id="IPR004604">
    <property type="entry name" value="DNA_recomb/repair_RecN"/>
</dbReference>
<evidence type="ECO:0000256" key="1">
    <source>
        <dbReference type="ARBA" id="ARBA00003618"/>
    </source>
</evidence>
<keyword evidence="6" id="KW-0067">ATP-binding</keyword>
<comment type="caution">
    <text evidence="11">The sequence shown here is derived from an EMBL/GenBank/DDBJ whole genome shotgun (WGS) entry which is preliminary data.</text>
</comment>
<name>A0A2N6PLE9_9MICO</name>
<dbReference type="EMBL" id="PNFZ01000001">
    <property type="protein sequence ID" value="PMB99522.1"/>
    <property type="molecule type" value="Genomic_DNA"/>
</dbReference>
<reference evidence="11 12" key="1">
    <citation type="submission" date="2017-09" db="EMBL/GenBank/DDBJ databases">
        <title>Bacterial strain isolated from the female urinary microbiota.</title>
        <authorList>
            <person name="Thomas-White K."/>
            <person name="Kumar N."/>
            <person name="Forster S."/>
            <person name="Putonti C."/>
            <person name="Lawley T."/>
            <person name="Wolfe A.J."/>
        </authorList>
    </citation>
    <scope>NUCLEOTIDE SEQUENCE [LARGE SCALE GENOMIC DNA]</scope>
    <source>
        <strain evidence="11 12">UMB0680</strain>
    </source>
</reference>
<evidence type="ECO:0000256" key="8">
    <source>
        <dbReference type="ARBA" id="ARBA00033408"/>
    </source>
</evidence>
<evidence type="ECO:0000256" key="4">
    <source>
        <dbReference type="ARBA" id="ARBA00022741"/>
    </source>
</evidence>
<dbReference type="InterPro" id="IPR027417">
    <property type="entry name" value="P-loop_NTPase"/>
</dbReference>
<evidence type="ECO:0000256" key="6">
    <source>
        <dbReference type="ARBA" id="ARBA00022840"/>
    </source>
</evidence>
<dbReference type="GO" id="GO:0043590">
    <property type="term" value="C:bacterial nucleoid"/>
    <property type="evidence" value="ECO:0007669"/>
    <property type="project" value="TreeGrafter"/>
</dbReference>
<dbReference type="PIRSF" id="PIRSF003128">
    <property type="entry name" value="RecN"/>
    <property type="match status" value="1"/>
</dbReference>